<proteinExistence type="predicted"/>
<keyword evidence="2" id="KW-0067">ATP-binding</keyword>
<dbReference type="GO" id="GO:0004467">
    <property type="term" value="F:long-chain fatty acid-CoA ligase activity"/>
    <property type="evidence" value="ECO:0007669"/>
    <property type="project" value="UniProtKB-EC"/>
</dbReference>
<keyword evidence="6" id="KW-1185">Reference proteome</keyword>
<dbReference type="InterPro" id="IPR000873">
    <property type="entry name" value="AMP-dep_synth/lig_dom"/>
</dbReference>
<dbReference type="Pfam" id="PF00501">
    <property type="entry name" value="AMP-binding"/>
    <property type="match status" value="1"/>
</dbReference>
<accession>A0A2P4EX12</accession>
<dbReference type="PANTHER" id="PTHR43272:SF33">
    <property type="entry name" value="AMP-BINDING DOMAIN-CONTAINING PROTEIN-RELATED"/>
    <property type="match status" value="1"/>
</dbReference>
<dbReference type="RefSeq" id="WP_104737567.1">
    <property type="nucleotide sequence ID" value="NZ_BMHR01000003.1"/>
</dbReference>
<evidence type="ECO:0000313" key="5">
    <source>
        <dbReference type="EMBL" id="POB04520.1"/>
    </source>
</evidence>
<evidence type="ECO:0000259" key="4">
    <source>
        <dbReference type="Pfam" id="PF00501"/>
    </source>
</evidence>
<sequence>MGALTTQPETALESFFRQETLRPRSHYLIEPGPDGKLVKYSWAEVGSQARRVAQYLLSLDLPTGSHIGLLSKSCAHWIIADLAIWMAGHVSVPLHPSLTPDSIHKLIAHADICALLVGPIESWPKVAEGIPASLACVGLPRGPSGEQVVGWAQILAEHEPLAEPVRPQPEQLATIIYTSGTTGMPKGVMLSFASMFLAASNYQRLFNISATDRMLSFQSLSHIAERQFIEVSSLLGGQQIYFVESGDTFIRDARRAQPTLMFGSPHVWQQCVQGYEQARSPRWTRLLLGLPVIGPWQARRILARLGLDQIRYAVSGAARLAPAVQQWFARLGLVVVEGYGMTENCGYSHLGRPSRPKEGYIGLPNPGVECRLGEHGEILVRSKAVMMGYYKDQARTDEVLDENGFLHTGDVGEIDQEGFLRLTGRVKDIFKTSKGRYIAPGPIEQLLMDLPEVDEACVVGQELPQPLALVRLVAGANERSDLTQRALGEALKRVNATLPSSERLGCLVVVDTPWDVSGGFRTPTQKLRRNVVEATWQAYFHDWLVGGQSVVWHQSTEQPQESA</sequence>
<evidence type="ECO:0000313" key="6">
    <source>
        <dbReference type="Proteomes" id="UP000243451"/>
    </source>
</evidence>
<evidence type="ECO:0000256" key="2">
    <source>
        <dbReference type="ARBA" id="ARBA00022840"/>
    </source>
</evidence>
<dbReference type="InterPro" id="IPR042099">
    <property type="entry name" value="ANL_N_sf"/>
</dbReference>
<keyword evidence="1" id="KW-0547">Nucleotide-binding</keyword>
<dbReference type="PROSITE" id="PS00455">
    <property type="entry name" value="AMP_BINDING"/>
    <property type="match status" value="1"/>
</dbReference>
<feature type="domain" description="AMP-dependent synthetase/ligase" evidence="4">
    <location>
        <begin position="35"/>
        <end position="390"/>
    </location>
</feature>
<reference evidence="5 6" key="1">
    <citation type="submission" date="2018-01" db="EMBL/GenBank/DDBJ databases">
        <title>Draft genome of the type strain Pseudomonas oceani DSM 100277 isolated from the deep water in Okinawa trough, northwestern Pacific Ocean.</title>
        <authorList>
            <person name="Gomila M."/>
            <person name="Mulet M."/>
            <person name="Garcia-Valdes E."/>
            <person name="Lalucat J."/>
        </authorList>
    </citation>
    <scope>NUCLEOTIDE SEQUENCE [LARGE SCALE GENOMIC DNA]</scope>
    <source>
        <strain evidence="5 6">DSM 100277</strain>
    </source>
</reference>
<dbReference type="PANTHER" id="PTHR43272">
    <property type="entry name" value="LONG-CHAIN-FATTY-ACID--COA LIGASE"/>
    <property type="match status" value="1"/>
</dbReference>
<protein>
    <submittedName>
        <fullName evidence="5">AMP-binding protein</fullName>
    </submittedName>
</protein>
<name>A0A2P4EX12_9GAMM</name>
<comment type="caution">
    <text evidence="5">The sequence shown here is derived from an EMBL/GenBank/DDBJ whole genome shotgun (WGS) entry which is preliminary data.</text>
</comment>
<dbReference type="OrthoDB" id="9803968at2"/>
<dbReference type="AlphaFoldDB" id="A0A2P4EX12"/>
<gene>
    <name evidence="5" type="ORF">C1949_05980</name>
</gene>
<evidence type="ECO:0000256" key="3">
    <source>
        <dbReference type="ARBA" id="ARBA00024484"/>
    </source>
</evidence>
<dbReference type="GO" id="GO:0016020">
    <property type="term" value="C:membrane"/>
    <property type="evidence" value="ECO:0007669"/>
    <property type="project" value="TreeGrafter"/>
</dbReference>
<organism evidence="5 6">
    <name type="scientific">Halopseudomonas oceani</name>
    <dbReference type="NCBI Taxonomy" id="1708783"/>
    <lineage>
        <taxon>Bacteria</taxon>
        <taxon>Pseudomonadati</taxon>
        <taxon>Pseudomonadota</taxon>
        <taxon>Gammaproteobacteria</taxon>
        <taxon>Pseudomonadales</taxon>
        <taxon>Pseudomonadaceae</taxon>
        <taxon>Halopseudomonas</taxon>
    </lineage>
</organism>
<dbReference type="Pfam" id="PF23562">
    <property type="entry name" value="AMP-binding_C_3"/>
    <property type="match status" value="1"/>
</dbReference>
<comment type="catalytic activity">
    <reaction evidence="3">
        <text>a long-chain fatty acid + ATP + CoA = a long-chain fatty acyl-CoA + AMP + diphosphate</text>
        <dbReference type="Rhea" id="RHEA:15421"/>
        <dbReference type="ChEBI" id="CHEBI:30616"/>
        <dbReference type="ChEBI" id="CHEBI:33019"/>
        <dbReference type="ChEBI" id="CHEBI:57287"/>
        <dbReference type="ChEBI" id="CHEBI:57560"/>
        <dbReference type="ChEBI" id="CHEBI:83139"/>
        <dbReference type="ChEBI" id="CHEBI:456215"/>
        <dbReference type="EC" id="6.2.1.3"/>
    </reaction>
    <physiologicalReaction direction="left-to-right" evidence="3">
        <dbReference type="Rhea" id="RHEA:15422"/>
    </physiologicalReaction>
</comment>
<dbReference type="Proteomes" id="UP000243451">
    <property type="component" value="Unassembled WGS sequence"/>
</dbReference>
<dbReference type="Gene3D" id="3.40.50.12780">
    <property type="entry name" value="N-terminal domain of ligase-like"/>
    <property type="match status" value="1"/>
</dbReference>
<dbReference type="EMBL" id="PPSK01000004">
    <property type="protein sequence ID" value="POB04520.1"/>
    <property type="molecule type" value="Genomic_DNA"/>
</dbReference>
<dbReference type="InterPro" id="IPR045851">
    <property type="entry name" value="AMP-bd_C_sf"/>
</dbReference>
<dbReference type="SUPFAM" id="SSF56801">
    <property type="entry name" value="Acetyl-CoA synthetase-like"/>
    <property type="match status" value="1"/>
</dbReference>
<dbReference type="InterPro" id="IPR020845">
    <property type="entry name" value="AMP-binding_CS"/>
</dbReference>
<evidence type="ECO:0000256" key="1">
    <source>
        <dbReference type="ARBA" id="ARBA00022741"/>
    </source>
</evidence>
<dbReference type="GO" id="GO:0005524">
    <property type="term" value="F:ATP binding"/>
    <property type="evidence" value="ECO:0007669"/>
    <property type="project" value="UniProtKB-KW"/>
</dbReference>
<dbReference type="Gene3D" id="3.30.300.30">
    <property type="match status" value="1"/>
</dbReference>